<dbReference type="InterPro" id="IPR041160">
    <property type="entry name" value="LD_cluster2"/>
</dbReference>
<evidence type="ECO:0000313" key="1">
    <source>
        <dbReference type="EMBL" id="SDM11994.1"/>
    </source>
</evidence>
<accession>A0A1G9QLT2</accession>
<dbReference type="AlphaFoldDB" id="A0A1G9QLT2"/>
<organism evidence="1 2">
    <name type="scientific">Geodermatophilus siccatus</name>
    <dbReference type="NCBI Taxonomy" id="1137991"/>
    <lineage>
        <taxon>Bacteria</taxon>
        <taxon>Bacillati</taxon>
        <taxon>Actinomycetota</taxon>
        <taxon>Actinomycetes</taxon>
        <taxon>Geodermatophilales</taxon>
        <taxon>Geodermatophilaceae</taxon>
        <taxon>Geodermatophilus</taxon>
    </lineage>
</organism>
<dbReference type="OrthoDB" id="8364978at2"/>
<dbReference type="Pfam" id="PF18163">
    <property type="entry name" value="LD_cluster2"/>
    <property type="match status" value="1"/>
</dbReference>
<name>A0A1G9QLT2_9ACTN</name>
<reference evidence="2" key="1">
    <citation type="submission" date="2016-10" db="EMBL/GenBank/DDBJ databases">
        <authorList>
            <person name="Varghese N."/>
            <person name="Submissions S."/>
        </authorList>
    </citation>
    <scope>NUCLEOTIDE SEQUENCE [LARGE SCALE GENOMIC DNA]</scope>
    <source>
        <strain evidence="2">DSM 45419</strain>
    </source>
</reference>
<proteinExistence type="predicted"/>
<sequence>MDSSQALTSLRRHITARTDARVVVGGQLSGHQGAMPGVLEEALLPLQDGRPLYVAAGFGGAAAAIARVLGRDVPDWAPPDFPSGADAASVALQQLTDVAANTVATEDGLEDAERRQLAVTRRPGDIAALVALGLSRLQRRL</sequence>
<keyword evidence="2" id="KW-1185">Reference proteome</keyword>
<gene>
    <name evidence="1" type="ORF">SAMN05660642_01735</name>
</gene>
<dbReference type="EMBL" id="FNHE01000003">
    <property type="protein sequence ID" value="SDM11994.1"/>
    <property type="molecule type" value="Genomic_DNA"/>
</dbReference>
<dbReference type="Proteomes" id="UP000198680">
    <property type="component" value="Unassembled WGS sequence"/>
</dbReference>
<evidence type="ECO:0000313" key="2">
    <source>
        <dbReference type="Proteomes" id="UP000198680"/>
    </source>
</evidence>
<protein>
    <submittedName>
        <fullName evidence="1">Uncharacterized protein</fullName>
    </submittedName>
</protein>